<name>A0ABR2Z9H1_9AGAR</name>
<gene>
    <name evidence="1" type="ORF">AAF712_015005</name>
</gene>
<accession>A0ABR2Z9H1</accession>
<organism evidence="1 2">
    <name type="scientific">Marasmius tenuissimus</name>
    <dbReference type="NCBI Taxonomy" id="585030"/>
    <lineage>
        <taxon>Eukaryota</taxon>
        <taxon>Fungi</taxon>
        <taxon>Dikarya</taxon>
        <taxon>Basidiomycota</taxon>
        <taxon>Agaricomycotina</taxon>
        <taxon>Agaricomycetes</taxon>
        <taxon>Agaricomycetidae</taxon>
        <taxon>Agaricales</taxon>
        <taxon>Marasmiineae</taxon>
        <taxon>Marasmiaceae</taxon>
        <taxon>Marasmius</taxon>
    </lineage>
</organism>
<proteinExistence type="predicted"/>
<keyword evidence="2" id="KW-1185">Reference proteome</keyword>
<protein>
    <submittedName>
        <fullName evidence="1">Uncharacterized protein</fullName>
    </submittedName>
</protein>
<reference evidence="1 2" key="1">
    <citation type="submission" date="2024-05" db="EMBL/GenBank/DDBJ databases">
        <title>A draft genome resource for the thread blight pathogen Marasmius tenuissimus strain MS-2.</title>
        <authorList>
            <person name="Yulfo-Soto G.E."/>
            <person name="Baruah I.K."/>
            <person name="Amoako-Attah I."/>
            <person name="Bukari Y."/>
            <person name="Meinhardt L.W."/>
            <person name="Bailey B.A."/>
            <person name="Cohen S.P."/>
        </authorList>
    </citation>
    <scope>NUCLEOTIDE SEQUENCE [LARGE SCALE GENOMIC DNA]</scope>
    <source>
        <strain evidence="1 2">MS-2</strain>
    </source>
</reference>
<dbReference type="Proteomes" id="UP001437256">
    <property type="component" value="Unassembled WGS sequence"/>
</dbReference>
<comment type="caution">
    <text evidence="1">The sequence shown here is derived from an EMBL/GenBank/DDBJ whole genome shotgun (WGS) entry which is preliminary data.</text>
</comment>
<sequence>MVRYRRGRNSFKPRGTPFFLPRTTLSLPLSVRKSCGHFARDPFLAEREMLTYCIHRPDDHAKFPNNIRAIEHMPKRYRTPQGPYNTEAFYNYCRSFEAKDRILIHSRSGLPVCTHSAYSTFKFYSRFVCEEFTRNHHQLPILFMRLVQERSGLFFIDAEIYMEWIVRGLDLPPPSEVGMIGGGDWF</sequence>
<dbReference type="EMBL" id="JBBXMP010000331">
    <property type="protein sequence ID" value="KAL0058322.1"/>
    <property type="molecule type" value="Genomic_DNA"/>
</dbReference>
<evidence type="ECO:0000313" key="2">
    <source>
        <dbReference type="Proteomes" id="UP001437256"/>
    </source>
</evidence>
<evidence type="ECO:0000313" key="1">
    <source>
        <dbReference type="EMBL" id="KAL0058322.1"/>
    </source>
</evidence>